<keyword evidence="2" id="KW-1185">Reference proteome</keyword>
<evidence type="ECO:0000313" key="1">
    <source>
        <dbReference type="EMBL" id="KAJ2775783.1"/>
    </source>
</evidence>
<name>A0ACC1K8L9_9FUNG</name>
<dbReference type="Proteomes" id="UP001140234">
    <property type="component" value="Unassembled WGS sequence"/>
</dbReference>
<accession>A0ACC1K8L9</accession>
<reference evidence="1" key="1">
    <citation type="submission" date="2022-07" db="EMBL/GenBank/DDBJ databases">
        <title>Phylogenomic reconstructions and comparative analyses of Kickxellomycotina fungi.</title>
        <authorList>
            <person name="Reynolds N.K."/>
            <person name="Stajich J.E."/>
            <person name="Barry K."/>
            <person name="Grigoriev I.V."/>
            <person name="Crous P."/>
            <person name="Smith M.E."/>
        </authorList>
    </citation>
    <scope>NUCLEOTIDE SEQUENCE</scope>
    <source>
        <strain evidence="1">CBS 109366</strain>
    </source>
</reference>
<evidence type="ECO:0000313" key="2">
    <source>
        <dbReference type="Proteomes" id="UP001140234"/>
    </source>
</evidence>
<sequence>MAHGIPKDPTSSSGGSGGSSGERSGTACDAQDGGVQTVPWARGATPYRSRYQVQGDPTEFATPVYTSTTNWDAAVCESDFLYRQQLAALRQRKHNVRRLAVFDFDNTLFKSPLPNPRLWDDRLVGMLKSTDLGWFQDRRTLSAPYLEYTDGHWIEPTVELARAEAQRDDTLVMLLTGRSHAAYRKVVLGLLARCRGLRFDITVLKETPTRQSPLVSPCVAGEAAKDSAAPYTFDYKMGVVEDTIAAFPGIGEIMMWDDREGQCERMQHYLNALAARSDGRIAAADIYYVPPQTIYMREDNERALIRDMINEYNDQVRAAAGVADRAQLPPGALETHVYPSHTAVFLTPRSRAQLCRAVRSPRSWARAATHMTVALGGVPAEELEQRLGAAHGERVALVVDSVGTIPNAVIAVRVAEVRARDSRQPPQTPDTPHITVAFNGPAGVRPACARRIARWKPLHTGIMVLDGTVGEHMLTTATIVRPPVVKEDVSIGRLVCAHWPGLKGRDIGAAVSDVRQQMADQGVENLEENRTRITGIVAALF</sequence>
<comment type="caution">
    <text evidence="1">The sequence shown here is derived from an EMBL/GenBank/DDBJ whole genome shotgun (WGS) entry which is preliminary data.</text>
</comment>
<proteinExistence type="predicted"/>
<organism evidence="1 2">
    <name type="scientific">Coemansia nantahalensis</name>
    <dbReference type="NCBI Taxonomy" id="2789366"/>
    <lineage>
        <taxon>Eukaryota</taxon>
        <taxon>Fungi</taxon>
        <taxon>Fungi incertae sedis</taxon>
        <taxon>Zoopagomycota</taxon>
        <taxon>Kickxellomycotina</taxon>
        <taxon>Kickxellomycetes</taxon>
        <taxon>Kickxellales</taxon>
        <taxon>Kickxellaceae</taxon>
        <taxon>Coemansia</taxon>
    </lineage>
</organism>
<dbReference type="EMBL" id="JANBUJ010000002">
    <property type="protein sequence ID" value="KAJ2775783.1"/>
    <property type="molecule type" value="Genomic_DNA"/>
</dbReference>
<gene>
    <name evidence="1" type="ORF">IWQ57_000193</name>
</gene>
<protein>
    <submittedName>
        <fullName evidence="1">Uncharacterized protein</fullName>
    </submittedName>
</protein>